<dbReference type="EMBL" id="ALJD01000017">
    <property type="protein sequence ID" value="EJN56997.1"/>
    <property type="molecule type" value="Genomic_DNA"/>
</dbReference>
<dbReference type="Proteomes" id="UP000007813">
    <property type="component" value="Unassembled WGS sequence"/>
</dbReference>
<sequence>MAGSTSLAGLAGCAGLFETRSELAPPLVENRPDAVYYPTHYEG</sequence>
<proteinExistence type="predicted"/>
<organism evidence="1 2">
    <name type="scientific">Halogranum salarium B-1</name>
    <dbReference type="NCBI Taxonomy" id="1210908"/>
    <lineage>
        <taxon>Archaea</taxon>
        <taxon>Methanobacteriati</taxon>
        <taxon>Methanobacteriota</taxon>
        <taxon>Stenosarchaea group</taxon>
        <taxon>Halobacteria</taxon>
        <taxon>Halobacteriales</taxon>
        <taxon>Haloferacaceae</taxon>
    </lineage>
</organism>
<evidence type="ECO:0000313" key="2">
    <source>
        <dbReference type="Proteomes" id="UP000007813"/>
    </source>
</evidence>
<dbReference type="AlphaFoldDB" id="J3ESQ0"/>
<accession>J3ESQ0</accession>
<gene>
    <name evidence="1" type="ORF">HSB1_48140</name>
</gene>
<evidence type="ECO:0000313" key="1">
    <source>
        <dbReference type="EMBL" id="EJN56997.1"/>
    </source>
</evidence>
<comment type="caution">
    <text evidence="1">The sequence shown here is derived from an EMBL/GenBank/DDBJ whole genome shotgun (WGS) entry which is preliminary data.</text>
</comment>
<dbReference type="RefSeq" id="WP_009378316.1">
    <property type="nucleotide sequence ID" value="NZ_ALJD01000017.1"/>
</dbReference>
<protein>
    <submittedName>
        <fullName evidence="1">Uncharacterized protein</fullName>
    </submittedName>
</protein>
<dbReference type="eggNOG" id="arCOG04511">
    <property type="taxonomic scope" value="Archaea"/>
</dbReference>
<reference evidence="1 2" key="1">
    <citation type="journal article" date="2012" name="J. Bacteriol.">
        <title>Draft Genome Sequence of the Extremely Halophilic Archaeon Halogranum salarium B-1T.</title>
        <authorList>
            <person name="Kim K.K."/>
            <person name="Lee K.C."/>
            <person name="Lee J.S."/>
        </authorList>
    </citation>
    <scope>NUCLEOTIDE SEQUENCE [LARGE SCALE GENOMIC DNA]</scope>
    <source>
        <strain evidence="1 2">B-1</strain>
    </source>
</reference>
<name>J3ESQ0_9EURY</name>